<dbReference type="Gene3D" id="3.30.230.10">
    <property type="match status" value="1"/>
</dbReference>
<accession>A0ABU2N4R7</accession>
<dbReference type="PANTHER" id="PTHR43636">
    <property type="entry name" value="ELONGATION FACTOR G, MITOCHONDRIAL"/>
    <property type="match status" value="1"/>
</dbReference>
<evidence type="ECO:0000313" key="6">
    <source>
        <dbReference type="Proteomes" id="UP001183202"/>
    </source>
</evidence>
<dbReference type="SUPFAM" id="SSF54211">
    <property type="entry name" value="Ribosomal protein S5 domain 2-like"/>
    <property type="match status" value="1"/>
</dbReference>
<feature type="domain" description="Translation elongation factor EFG/EF2" evidence="4">
    <location>
        <begin position="19"/>
        <end position="146"/>
    </location>
</feature>
<dbReference type="Pfam" id="PF03764">
    <property type="entry name" value="EFG_IV"/>
    <property type="match status" value="1"/>
</dbReference>
<dbReference type="InterPro" id="IPR000640">
    <property type="entry name" value="EFG_V-like"/>
</dbReference>
<dbReference type="InterPro" id="IPR014721">
    <property type="entry name" value="Ribsml_uS5_D2-typ_fold_subgr"/>
</dbReference>
<evidence type="ECO:0000256" key="3">
    <source>
        <dbReference type="ARBA" id="ARBA00023134"/>
    </source>
</evidence>
<evidence type="ECO:0000313" key="5">
    <source>
        <dbReference type="EMBL" id="MDT0348918.1"/>
    </source>
</evidence>
<keyword evidence="1" id="KW-0547">Nucleotide-binding</keyword>
<dbReference type="SUPFAM" id="SSF54980">
    <property type="entry name" value="EF-G C-terminal domain-like"/>
    <property type="match status" value="1"/>
</dbReference>
<dbReference type="EMBL" id="JAVREJ010000002">
    <property type="protein sequence ID" value="MDT0348918.1"/>
    <property type="molecule type" value="Genomic_DNA"/>
</dbReference>
<dbReference type="SMART" id="SM00889">
    <property type="entry name" value="EFG_IV"/>
    <property type="match status" value="1"/>
</dbReference>
<organism evidence="5 6">
    <name type="scientific">Pseudonocardia charpentierae</name>
    <dbReference type="NCBI Taxonomy" id="3075545"/>
    <lineage>
        <taxon>Bacteria</taxon>
        <taxon>Bacillati</taxon>
        <taxon>Actinomycetota</taxon>
        <taxon>Actinomycetes</taxon>
        <taxon>Pseudonocardiales</taxon>
        <taxon>Pseudonocardiaceae</taxon>
        <taxon>Pseudonocardia</taxon>
    </lineage>
</organism>
<dbReference type="InterPro" id="IPR005517">
    <property type="entry name" value="Transl_elong_EFG/EF2_IV"/>
</dbReference>
<evidence type="ECO:0000259" key="4">
    <source>
        <dbReference type="SMART" id="SM00889"/>
    </source>
</evidence>
<dbReference type="Proteomes" id="UP001183202">
    <property type="component" value="Unassembled WGS sequence"/>
</dbReference>
<keyword evidence="6" id="KW-1185">Reference proteome</keyword>
<protein>
    <recommendedName>
        <fullName evidence="4">Translation elongation factor EFG/EF2 domain-containing protein</fullName>
    </recommendedName>
</protein>
<proteinExistence type="predicted"/>
<dbReference type="Pfam" id="PF00679">
    <property type="entry name" value="EFG_C"/>
    <property type="match status" value="1"/>
</dbReference>
<name>A0ABU2N4R7_9PSEU</name>
<keyword evidence="2" id="KW-0648">Protein biosynthesis</keyword>
<evidence type="ECO:0000256" key="1">
    <source>
        <dbReference type="ARBA" id="ARBA00022741"/>
    </source>
</evidence>
<dbReference type="InterPro" id="IPR020568">
    <property type="entry name" value="Ribosomal_Su5_D2-typ_SF"/>
</dbReference>
<dbReference type="InterPro" id="IPR035647">
    <property type="entry name" value="EFG_III/V"/>
</dbReference>
<sequence length="230" mass="24591">MEETLAADPGIAVTFRETTTICIERPLGTGAGVEFIGVEPNPFLATVGLRVDAAPFGTGVVQRLEVERGSMPAAFFRAVEEAVTDALRQGLYGWQVIDCVVTVTHSGYWARQSHAHGTFDKSMSSTAGDFRNLVPLVLADALRQSGTAVYEPVQVFRLEIPADTLGVVLPALVRHRANPDRSAVEGAVCLVEGEIPAAEIHSLTRQLPGLTGGEGLLETAFGHYRPVRQG</sequence>
<dbReference type="RefSeq" id="WP_311554855.1">
    <property type="nucleotide sequence ID" value="NZ_JAVREJ010000002.1"/>
</dbReference>
<keyword evidence="3" id="KW-0342">GTP-binding</keyword>
<dbReference type="PANTHER" id="PTHR43636:SF2">
    <property type="entry name" value="ELONGATION FACTOR G, MITOCHONDRIAL"/>
    <property type="match status" value="1"/>
</dbReference>
<comment type="caution">
    <text evidence="5">The sequence shown here is derived from an EMBL/GenBank/DDBJ whole genome shotgun (WGS) entry which is preliminary data.</text>
</comment>
<gene>
    <name evidence="5" type="ORF">RM445_05200</name>
</gene>
<reference evidence="6" key="1">
    <citation type="submission" date="2023-07" db="EMBL/GenBank/DDBJ databases">
        <title>30 novel species of actinomycetes from the DSMZ collection.</title>
        <authorList>
            <person name="Nouioui I."/>
        </authorList>
    </citation>
    <scope>NUCLEOTIDE SEQUENCE [LARGE SCALE GENOMIC DNA]</scope>
    <source>
        <strain evidence="6">DSM 45834</strain>
    </source>
</reference>
<evidence type="ECO:0000256" key="2">
    <source>
        <dbReference type="ARBA" id="ARBA00022917"/>
    </source>
</evidence>